<evidence type="ECO:0000313" key="2">
    <source>
        <dbReference type="EMBL" id="KZT29082.1"/>
    </source>
</evidence>
<dbReference type="PANTHER" id="PTHR33303">
    <property type="entry name" value="CYTOPLASMIC PROTEIN-RELATED"/>
    <property type="match status" value="1"/>
</dbReference>
<dbReference type="STRING" id="1314782.A0A165V342"/>
<dbReference type="InParanoid" id="A0A165V342"/>
<protein>
    <submittedName>
        <fullName evidence="2">NAD-P-binding protein</fullName>
    </submittedName>
</protein>
<feature type="domain" description="CoA-binding" evidence="1">
    <location>
        <begin position="11"/>
        <end position="104"/>
    </location>
</feature>
<dbReference type="Pfam" id="PF13380">
    <property type="entry name" value="CoA_binding_2"/>
    <property type="match status" value="1"/>
</dbReference>
<dbReference type="InterPro" id="IPR036291">
    <property type="entry name" value="NAD(P)-bd_dom_sf"/>
</dbReference>
<dbReference type="SUPFAM" id="SSF51735">
    <property type="entry name" value="NAD(P)-binding Rossmann-fold domains"/>
    <property type="match status" value="1"/>
</dbReference>
<dbReference type="Gene3D" id="3.40.50.720">
    <property type="entry name" value="NAD(P)-binding Rossmann-like Domain"/>
    <property type="match status" value="1"/>
</dbReference>
<reference evidence="2 3" key="1">
    <citation type="journal article" date="2016" name="Mol. Biol. Evol.">
        <title>Comparative Genomics of Early-Diverging Mushroom-Forming Fungi Provides Insights into the Origins of Lignocellulose Decay Capabilities.</title>
        <authorList>
            <person name="Nagy L.G."/>
            <person name="Riley R."/>
            <person name="Tritt A."/>
            <person name="Adam C."/>
            <person name="Daum C."/>
            <person name="Floudas D."/>
            <person name="Sun H."/>
            <person name="Yadav J.S."/>
            <person name="Pangilinan J."/>
            <person name="Larsson K.H."/>
            <person name="Matsuura K."/>
            <person name="Barry K."/>
            <person name="Labutti K."/>
            <person name="Kuo R."/>
            <person name="Ohm R.A."/>
            <person name="Bhattacharya S.S."/>
            <person name="Shirouzu T."/>
            <person name="Yoshinaga Y."/>
            <person name="Martin F.M."/>
            <person name="Grigoriev I.V."/>
            <person name="Hibbett D.S."/>
        </authorList>
    </citation>
    <scope>NUCLEOTIDE SEQUENCE [LARGE SCALE GENOMIC DNA]</scope>
    <source>
        <strain evidence="2 3">HHB14362 ss-1</strain>
    </source>
</reference>
<keyword evidence="3" id="KW-1185">Reference proteome</keyword>
<gene>
    <name evidence="2" type="ORF">NEOLEDRAFT_1085980</name>
</gene>
<dbReference type="SMART" id="SM00881">
    <property type="entry name" value="CoA_binding"/>
    <property type="match status" value="1"/>
</dbReference>
<dbReference type="Proteomes" id="UP000076761">
    <property type="component" value="Unassembled WGS sequence"/>
</dbReference>
<dbReference type="InterPro" id="IPR003781">
    <property type="entry name" value="CoA-bd"/>
</dbReference>
<dbReference type="PANTHER" id="PTHR33303:SF2">
    <property type="entry name" value="COA-BINDING DOMAIN-CONTAINING PROTEIN"/>
    <property type="match status" value="1"/>
</dbReference>
<proteinExistence type="predicted"/>
<organism evidence="2 3">
    <name type="scientific">Neolentinus lepideus HHB14362 ss-1</name>
    <dbReference type="NCBI Taxonomy" id="1314782"/>
    <lineage>
        <taxon>Eukaryota</taxon>
        <taxon>Fungi</taxon>
        <taxon>Dikarya</taxon>
        <taxon>Basidiomycota</taxon>
        <taxon>Agaricomycotina</taxon>
        <taxon>Agaricomycetes</taxon>
        <taxon>Gloeophyllales</taxon>
        <taxon>Gloeophyllaceae</taxon>
        <taxon>Neolentinus</taxon>
    </lineage>
</organism>
<accession>A0A165V342</accession>
<sequence length="141" mass="15430">MPGIIEIQRNFLRAPKFAVVGASKNQSKFGTKVLKWYLARSKPVVPVHPGEAELEGVRTIPTLAELTEPARTSVHIITPPKVTLGILSQAKALSVPTLWLQPGAEDEEVVRFIRENGMDNMVIYGGPCILEEGDNVLKTMA</sequence>
<dbReference type="AlphaFoldDB" id="A0A165V342"/>
<evidence type="ECO:0000259" key="1">
    <source>
        <dbReference type="SMART" id="SM00881"/>
    </source>
</evidence>
<evidence type="ECO:0000313" key="3">
    <source>
        <dbReference type="Proteomes" id="UP000076761"/>
    </source>
</evidence>
<name>A0A165V342_9AGAM</name>
<dbReference type="OrthoDB" id="5138418at2759"/>
<dbReference type="EMBL" id="KV425555">
    <property type="protein sequence ID" value="KZT29082.1"/>
    <property type="molecule type" value="Genomic_DNA"/>
</dbReference>